<evidence type="ECO:0000256" key="1">
    <source>
        <dbReference type="SAM" id="Coils"/>
    </source>
</evidence>
<reference evidence="2 3" key="1">
    <citation type="journal article" date="2019" name="PLoS Negl. Trop. Dis.">
        <title>Whole genome sequencing of Entamoeba nuttalli reveals mammalian host-related molecular signatures and a novel octapeptide-repeat surface protein.</title>
        <authorList>
            <person name="Tanaka M."/>
            <person name="Makiuchi T."/>
            <person name="Komiyama T."/>
            <person name="Shiina T."/>
            <person name="Osaki K."/>
            <person name="Tachibana H."/>
        </authorList>
    </citation>
    <scope>NUCLEOTIDE SEQUENCE [LARGE SCALE GENOMIC DNA]</scope>
    <source>
        <strain evidence="2 3">P19-061405</strain>
    </source>
</reference>
<keyword evidence="3" id="KW-1185">Reference proteome</keyword>
<organism evidence="2 3">
    <name type="scientific">Entamoeba nuttalli</name>
    <dbReference type="NCBI Taxonomy" id="412467"/>
    <lineage>
        <taxon>Eukaryota</taxon>
        <taxon>Amoebozoa</taxon>
        <taxon>Evosea</taxon>
        <taxon>Archamoebae</taxon>
        <taxon>Mastigamoebida</taxon>
        <taxon>Entamoebidae</taxon>
        <taxon>Entamoeba</taxon>
    </lineage>
</organism>
<keyword evidence="1" id="KW-0175">Coiled coil</keyword>
<sequence length="556" mass="65420">MTEIELNQQNIHDLQQLCQQLLFQLNDSDNENLKTKIEMQSALEELNAENEQLRTQILVLNQKRFELEYSLHVNESEKIEIQKQFEKEVEVLNEKVKKIKEKKKAIHKTVNDLQNKINFNKIQSISLNETLKSQISKSVKFEKQINELMNQITYIKNSFKYINEIINGKELFENNQNDFQLINDNELKGLILQTFHMVQKQVNELKVSESKTILFQQENKQLKNLIEQKNTKLEELKKYKKECIEENNHLKVEHEELNGIIKEQINQMKEQQKQIESLKKENICIKYENEPKEEKEQINKYDEMNFNINLTRIEKKINCKVGYLNGGIIFDNYHIFKFKSIQKDEHICIINEGLPVKIHLCENKEQIIIPFEDNDKPLKLKGGNEVIIGFNEEIINIGKECSLTFIDYSPFCRIHIFNGIIDSKNIIFQHECFVTVFDKKKSVEPLMIGNNVIQPGKELLEVISINSISKPLIVLTVESIETPTKSMEAYSMQTVFKPKIKEGEYFYIDSTLTYTSEGIPYMFPIPYKDESSYLIYFIRPGYSNDYITIQVIEQIG</sequence>
<accession>A0ABQ0DVQ7</accession>
<gene>
    <name evidence="2" type="ORF">ENUP19_0305G0097</name>
</gene>
<proteinExistence type="predicted"/>
<evidence type="ECO:0000313" key="3">
    <source>
        <dbReference type="Proteomes" id="UP001628156"/>
    </source>
</evidence>
<feature type="coiled-coil region" evidence="1">
    <location>
        <begin position="32"/>
        <end position="116"/>
    </location>
</feature>
<evidence type="ECO:0000313" key="2">
    <source>
        <dbReference type="EMBL" id="GAB1226848.1"/>
    </source>
</evidence>
<feature type="coiled-coil region" evidence="1">
    <location>
        <begin position="215"/>
        <end position="288"/>
    </location>
</feature>
<name>A0ABQ0DVQ7_9EUKA</name>
<comment type="caution">
    <text evidence="2">The sequence shown here is derived from an EMBL/GenBank/DDBJ whole genome shotgun (WGS) entry which is preliminary data.</text>
</comment>
<dbReference type="EMBL" id="BAAFRS010000305">
    <property type="protein sequence ID" value="GAB1226848.1"/>
    <property type="molecule type" value="Genomic_DNA"/>
</dbReference>
<protein>
    <submittedName>
        <fullName evidence="2">Uncharacterized protein</fullName>
    </submittedName>
</protein>
<dbReference type="Proteomes" id="UP001628156">
    <property type="component" value="Unassembled WGS sequence"/>
</dbReference>